<organism evidence="1 2">
    <name type="scientific">Linum tenue</name>
    <dbReference type="NCBI Taxonomy" id="586396"/>
    <lineage>
        <taxon>Eukaryota</taxon>
        <taxon>Viridiplantae</taxon>
        <taxon>Streptophyta</taxon>
        <taxon>Embryophyta</taxon>
        <taxon>Tracheophyta</taxon>
        <taxon>Spermatophyta</taxon>
        <taxon>Magnoliopsida</taxon>
        <taxon>eudicotyledons</taxon>
        <taxon>Gunneridae</taxon>
        <taxon>Pentapetalae</taxon>
        <taxon>rosids</taxon>
        <taxon>fabids</taxon>
        <taxon>Malpighiales</taxon>
        <taxon>Linaceae</taxon>
        <taxon>Linum</taxon>
    </lineage>
</organism>
<reference evidence="1" key="1">
    <citation type="submission" date="2022-08" db="EMBL/GenBank/DDBJ databases">
        <authorList>
            <person name="Gutierrez-Valencia J."/>
        </authorList>
    </citation>
    <scope>NUCLEOTIDE SEQUENCE</scope>
</reference>
<dbReference type="PANTHER" id="PTHR35131">
    <property type="entry name" value="EXPRESSED PROTEIN"/>
    <property type="match status" value="1"/>
</dbReference>
<dbReference type="EMBL" id="CAMGYJ010000008">
    <property type="protein sequence ID" value="CAI0468246.1"/>
    <property type="molecule type" value="Genomic_DNA"/>
</dbReference>
<proteinExistence type="predicted"/>
<comment type="caution">
    <text evidence="1">The sequence shown here is derived from an EMBL/GenBank/DDBJ whole genome shotgun (WGS) entry which is preliminary data.</text>
</comment>
<dbReference type="AlphaFoldDB" id="A0AAV0PD82"/>
<name>A0AAV0PD82_9ROSI</name>
<dbReference type="PANTHER" id="PTHR35131:SF1">
    <property type="entry name" value="EXPRESSED PROTEIN"/>
    <property type="match status" value="1"/>
</dbReference>
<accession>A0AAV0PD82</accession>
<evidence type="ECO:0000313" key="2">
    <source>
        <dbReference type="Proteomes" id="UP001154282"/>
    </source>
</evidence>
<evidence type="ECO:0000313" key="1">
    <source>
        <dbReference type="EMBL" id="CAI0468246.1"/>
    </source>
</evidence>
<protein>
    <submittedName>
        <fullName evidence="1">Uncharacterized protein</fullName>
    </submittedName>
</protein>
<keyword evidence="2" id="KW-1185">Reference proteome</keyword>
<gene>
    <name evidence="1" type="ORF">LITE_LOCUS37730</name>
</gene>
<dbReference type="Proteomes" id="UP001154282">
    <property type="component" value="Unassembled WGS sequence"/>
</dbReference>
<sequence>MAAAPVAIGTRGTVGALVRKEIEYFTNLEHLDPRGSCLQAQGERSRRMASRSSSGRSFWPLRIRWGRKKAAAAGGGGVAGGLIRPGMCSAVDVARDGVGISGRFGYRVLKQDDFDTYS</sequence>